<keyword evidence="2" id="KW-1185">Reference proteome</keyword>
<dbReference type="Proteomes" id="UP000289738">
    <property type="component" value="Chromosome A02"/>
</dbReference>
<proteinExistence type="predicted"/>
<dbReference type="InterPro" id="IPR043136">
    <property type="entry name" value="B30.2/SPRY_sf"/>
</dbReference>
<dbReference type="STRING" id="3818.A0A445EEE5"/>
<name>A0A445EEE5_ARAHY</name>
<comment type="caution">
    <text evidence="1">The sequence shown here is derived from an EMBL/GenBank/DDBJ whole genome shotgun (WGS) entry which is preliminary data.</text>
</comment>
<dbReference type="InterPro" id="IPR037353">
    <property type="entry name" value="ASH2"/>
</dbReference>
<dbReference type="PANTHER" id="PTHR10598">
    <property type="entry name" value="SET1/ASH2 HISTONE METHYLTRANSFERASE COMPLEX SUBUNIT ASH2"/>
    <property type="match status" value="1"/>
</dbReference>
<reference evidence="1 2" key="1">
    <citation type="submission" date="2019-01" db="EMBL/GenBank/DDBJ databases">
        <title>Sequencing of cultivated peanut Arachis hypogaea provides insights into genome evolution and oil improvement.</title>
        <authorList>
            <person name="Chen X."/>
        </authorList>
    </citation>
    <scope>NUCLEOTIDE SEQUENCE [LARGE SCALE GENOMIC DNA]</scope>
    <source>
        <strain evidence="2">cv. Fuhuasheng</strain>
        <tissue evidence="1">Leaves</tissue>
    </source>
</reference>
<dbReference type="Gene3D" id="2.60.120.920">
    <property type="match status" value="1"/>
</dbReference>
<protein>
    <submittedName>
        <fullName evidence="1">Uncharacterized protein</fullName>
    </submittedName>
</protein>
<dbReference type="EMBL" id="SDMP01000002">
    <property type="protein sequence ID" value="RYR73625.1"/>
    <property type="molecule type" value="Genomic_DNA"/>
</dbReference>
<accession>A0A445EEE5</accession>
<dbReference type="PANTHER" id="PTHR10598:SF0">
    <property type="entry name" value="SET1_ASH2 HISTONE METHYLTRANSFERASE COMPLEX SUBUNIT ASH2"/>
    <property type="match status" value="1"/>
</dbReference>
<evidence type="ECO:0000313" key="1">
    <source>
        <dbReference type="EMBL" id="RYR73625.1"/>
    </source>
</evidence>
<dbReference type="GO" id="GO:0000976">
    <property type="term" value="F:transcription cis-regulatory region binding"/>
    <property type="evidence" value="ECO:0007669"/>
    <property type="project" value="TreeGrafter"/>
</dbReference>
<gene>
    <name evidence="1" type="ORF">Ahy_A02g008057</name>
</gene>
<organism evidence="1 2">
    <name type="scientific">Arachis hypogaea</name>
    <name type="common">Peanut</name>
    <dbReference type="NCBI Taxonomy" id="3818"/>
    <lineage>
        <taxon>Eukaryota</taxon>
        <taxon>Viridiplantae</taxon>
        <taxon>Streptophyta</taxon>
        <taxon>Embryophyta</taxon>
        <taxon>Tracheophyta</taxon>
        <taxon>Spermatophyta</taxon>
        <taxon>Magnoliopsida</taxon>
        <taxon>eudicotyledons</taxon>
        <taxon>Gunneridae</taxon>
        <taxon>Pentapetalae</taxon>
        <taxon>rosids</taxon>
        <taxon>fabids</taxon>
        <taxon>Fabales</taxon>
        <taxon>Fabaceae</taxon>
        <taxon>Papilionoideae</taxon>
        <taxon>50 kb inversion clade</taxon>
        <taxon>dalbergioids sensu lato</taxon>
        <taxon>Dalbergieae</taxon>
        <taxon>Pterocarpus clade</taxon>
        <taxon>Arachis</taxon>
    </lineage>
</organism>
<dbReference type="GO" id="GO:0048188">
    <property type="term" value="C:Set1C/COMPASS complex"/>
    <property type="evidence" value="ECO:0007669"/>
    <property type="project" value="InterPro"/>
</dbReference>
<dbReference type="AlphaFoldDB" id="A0A445EEE5"/>
<evidence type="ECO:0000313" key="2">
    <source>
        <dbReference type="Proteomes" id="UP000289738"/>
    </source>
</evidence>
<sequence>MLRDIDGSKAHKALREKYGDEGYKEGSEISFLKKDVYQGVVFKDRFGSRYYFAASMYTLPNESNCTVKFNFGPDCEFFLLRISKID</sequence>